<evidence type="ECO:0000313" key="1">
    <source>
        <dbReference type="EMBL" id="TPX38514.1"/>
    </source>
</evidence>
<dbReference type="Proteomes" id="UP000320475">
    <property type="component" value="Unassembled WGS sequence"/>
</dbReference>
<evidence type="ECO:0000313" key="4">
    <source>
        <dbReference type="Proteomes" id="UP000320475"/>
    </source>
</evidence>
<evidence type="ECO:0000313" key="2">
    <source>
        <dbReference type="EMBL" id="TPX46742.1"/>
    </source>
</evidence>
<reference evidence="3 4" key="1">
    <citation type="journal article" date="2019" name="Sci. Rep.">
        <title>Comparative genomics of chytrid fungi reveal insights into the obligate biotrophic and pathogenic lifestyle of Synchytrium endobioticum.</title>
        <authorList>
            <person name="van de Vossenberg B.T.L.H."/>
            <person name="Warris S."/>
            <person name="Nguyen H.D.T."/>
            <person name="van Gent-Pelzer M.P.E."/>
            <person name="Joly D.L."/>
            <person name="van de Geest H.C."/>
            <person name="Bonants P.J.M."/>
            <person name="Smith D.S."/>
            <person name="Levesque C.A."/>
            <person name="van der Lee T.A.J."/>
        </authorList>
    </citation>
    <scope>NUCLEOTIDE SEQUENCE [LARGE SCALE GENOMIC DNA]</scope>
    <source>
        <strain evidence="1 4">LEV6574</strain>
        <strain evidence="2 3">MB42</strain>
    </source>
</reference>
<dbReference type="VEuPathDB" id="FungiDB:SeMB42_g03575"/>
<comment type="caution">
    <text evidence="1">The sequence shown here is derived from an EMBL/GenBank/DDBJ whole genome shotgun (WGS) entry which is preliminary data.</text>
</comment>
<dbReference type="AlphaFoldDB" id="A0A507CJU7"/>
<protein>
    <submittedName>
        <fullName evidence="1">Uncharacterized protein</fullName>
    </submittedName>
</protein>
<dbReference type="Proteomes" id="UP000317494">
    <property type="component" value="Unassembled WGS sequence"/>
</dbReference>
<organism evidence="1 4">
    <name type="scientific">Synchytrium endobioticum</name>
    <dbReference type="NCBI Taxonomy" id="286115"/>
    <lineage>
        <taxon>Eukaryota</taxon>
        <taxon>Fungi</taxon>
        <taxon>Fungi incertae sedis</taxon>
        <taxon>Chytridiomycota</taxon>
        <taxon>Chytridiomycota incertae sedis</taxon>
        <taxon>Chytridiomycetes</taxon>
        <taxon>Synchytriales</taxon>
        <taxon>Synchytriaceae</taxon>
        <taxon>Synchytrium</taxon>
    </lineage>
</organism>
<keyword evidence="3" id="KW-1185">Reference proteome</keyword>
<dbReference type="EMBL" id="QEAM01000605">
    <property type="protein sequence ID" value="TPX38514.1"/>
    <property type="molecule type" value="Genomic_DNA"/>
</dbReference>
<proteinExistence type="predicted"/>
<dbReference type="EMBL" id="QEAN01000128">
    <property type="protein sequence ID" value="TPX46742.1"/>
    <property type="molecule type" value="Genomic_DNA"/>
</dbReference>
<name>A0A507CJU7_9FUNG</name>
<evidence type="ECO:0000313" key="3">
    <source>
        <dbReference type="Proteomes" id="UP000317494"/>
    </source>
</evidence>
<accession>A0A507CJU7</accession>
<sequence>MFSPFQSTPRKAVSQTAKPYGLTAVEIGDIETRAFQSGAYHIVTLLWCVKIRGRPKWKNENALVALTEKMHVVRRIRRINESA</sequence>
<gene>
    <name evidence="1" type="ORF">SeLEV6574_g07755</name>
    <name evidence="2" type="ORF">SeMB42_g03575</name>
</gene>